<proteinExistence type="predicted"/>
<organism evidence="2 3">
    <name type="scientific">Acidithiobacillus ferrooxidans</name>
    <name type="common">Thiobacillus ferrooxidans</name>
    <dbReference type="NCBI Taxonomy" id="920"/>
    <lineage>
        <taxon>Bacteria</taxon>
        <taxon>Pseudomonadati</taxon>
        <taxon>Pseudomonadota</taxon>
        <taxon>Acidithiobacillia</taxon>
        <taxon>Acidithiobacillales</taxon>
        <taxon>Acidithiobacillaceae</taxon>
        <taxon>Acidithiobacillus</taxon>
    </lineage>
</organism>
<dbReference type="RefSeq" id="WP_081257985.1">
    <property type="nucleotide sequence ID" value="NZ_LVXZ01000023.1"/>
</dbReference>
<evidence type="ECO:0000256" key="1">
    <source>
        <dbReference type="SAM" id="MobiDB-lite"/>
    </source>
</evidence>
<keyword evidence="3" id="KW-1185">Reference proteome</keyword>
<evidence type="ECO:0000313" key="3">
    <source>
        <dbReference type="Proteomes" id="UP000078302"/>
    </source>
</evidence>
<name>A0A179BNR9_ACIFR</name>
<gene>
    <name evidence="2" type="ORF">A4H96_02570</name>
</gene>
<feature type="compositionally biased region" description="Basic and acidic residues" evidence="1">
    <location>
        <begin position="1"/>
        <end position="24"/>
    </location>
</feature>
<feature type="region of interest" description="Disordered" evidence="1">
    <location>
        <begin position="1"/>
        <end position="39"/>
    </location>
</feature>
<protein>
    <submittedName>
        <fullName evidence="2">Uncharacterized protein</fullName>
    </submittedName>
</protein>
<sequence>MPEKTEETVLLEGHRPPLRGDRKKNAAAAPLAPAPVERKKRIRRTREEMAAAIAEKEARMRAQMESGLKVLAEKRERLLQTPEMKKKQEKALKRFEAALQSISPGWSHEHFVAAVHRAVGSSNPDELFAEGVALLERYGRPRRGRRERLA</sequence>
<evidence type="ECO:0000313" key="2">
    <source>
        <dbReference type="EMBL" id="OAP92963.1"/>
    </source>
</evidence>
<feature type="compositionally biased region" description="Low complexity" evidence="1">
    <location>
        <begin position="26"/>
        <end position="35"/>
    </location>
</feature>
<dbReference type="AlphaFoldDB" id="A0A179BNR9"/>
<dbReference type="Proteomes" id="UP000078302">
    <property type="component" value="Unassembled WGS sequence"/>
</dbReference>
<reference evidence="2 3" key="1">
    <citation type="submission" date="2016-04" db="EMBL/GenBank/DDBJ databases">
        <title>Acidithiobacillus ferrooxidans genome sequencing and assembly.</title>
        <authorList>
            <person name="Zhou Z."/>
        </authorList>
    </citation>
    <scope>NUCLEOTIDE SEQUENCE [LARGE SCALE GENOMIC DNA]</scope>
    <source>
        <strain evidence="2 3">BY0502</strain>
    </source>
</reference>
<accession>A0A179BNR9</accession>
<comment type="caution">
    <text evidence="2">The sequence shown here is derived from an EMBL/GenBank/DDBJ whole genome shotgun (WGS) entry which is preliminary data.</text>
</comment>
<dbReference type="EMBL" id="LVXZ01000023">
    <property type="protein sequence ID" value="OAP92963.1"/>
    <property type="molecule type" value="Genomic_DNA"/>
</dbReference>